<reference evidence="1 2" key="1">
    <citation type="submission" date="2015-03" db="EMBL/GenBank/DDBJ databases">
        <authorList>
            <person name="Krishnan R."/>
            <person name="Midha S."/>
            <person name="Patil P.B."/>
            <person name="Rameshkumar N."/>
        </authorList>
    </citation>
    <scope>NUCLEOTIDE SEQUENCE [LARGE SCALE GENOMIC DNA]</scope>
    <source>
        <strain evidence="1 2">L1E11</strain>
    </source>
</reference>
<dbReference type="Proteomes" id="UP000248090">
    <property type="component" value="Unassembled WGS sequence"/>
</dbReference>
<name>A0ABX5LV79_9GAMM</name>
<evidence type="ECO:0000313" key="1">
    <source>
        <dbReference type="EMBL" id="PXF30577.1"/>
    </source>
</evidence>
<keyword evidence="2" id="KW-1185">Reference proteome</keyword>
<sequence>MDALESIRGFLRCETPDSWIAAALADQETMLIDHAHCEQKAAATAMSLMYRYPDRAELLIKMARLAREELVHFEQVLHLMTKRGIEFRHLTAARYASGLRDHMSKQEPQRLIDVLIIGAYVEARSCERFARIAPHLDEELGAFYTSLLKSEGRHYLNYLKLARLYAKAPIDERVAYFADIEAELILSGDEQFRFHSGTPIAA</sequence>
<accession>A0ABX5LV79</accession>
<dbReference type="EMBL" id="LAPT01000071">
    <property type="protein sequence ID" value="PXF30577.1"/>
    <property type="molecule type" value="Genomic_DNA"/>
</dbReference>
<gene>
    <name evidence="1" type="ORF">WH50_14535</name>
</gene>
<dbReference type="PANTHER" id="PTHR42637">
    <property type="entry name" value="TRNA-(MS[2]IO[6]A)-HYDROXYLASE"/>
    <property type="match status" value="1"/>
</dbReference>
<comment type="caution">
    <text evidence="1">The sequence shown here is derived from an EMBL/GenBank/DDBJ whole genome shotgun (WGS) entry which is preliminary data.</text>
</comment>
<dbReference type="PIRSF" id="PIRSF020736">
    <property type="entry name" value="MiaE"/>
    <property type="match status" value="1"/>
</dbReference>
<proteinExistence type="predicted"/>
<dbReference type="InterPro" id="IPR012347">
    <property type="entry name" value="Ferritin-like"/>
</dbReference>
<organism evidence="1 2">
    <name type="scientific">Pokkaliibacter plantistimulans</name>
    <dbReference type="NCBI Taxonomy" id="1635171"/>
    <lineage>
        <taxon>Bacteria</taxon>
        <taxon>Pseudomonadati</taxon>
        <taxon>Pseudomonadota</taxon>
        <taxon>Gammaproteobacteria</taxon>
        <taxon>Oceanospirillales</taxon>
        <taxon>Balneatrichaceae</taxon>
        <taxon>Pokkaliibacter</taxon>
    </lineage>
</organism>
<dbReference type="RefSeq" id="WP_110187979.1">
    <property type="nucleotide sequence ID" value="NZ_CP177354.1"/>
</dbReference>
<protein>
    <submittedName>
        <fullName evidence="1">tRNA hydroxylase</fullName>
    </submittedName>
</protein>
<evidence type="ECO:0000313" key="2">
    <source>
        <dbReference type="Proteomes" id="UP000248090"/>
    </source>
</evidence>
<dbReference type="Gene3D" id="1.20.1260.10">
    <property type="match status" value="1"/>
</dbReference>
<dbReference type="PANTHER" id="PTHR42637:SF1">
    <property type="entry name" value="TRNA 2-(METHYLSULFANYL)-N(6)-ISOPENTENYLADENOSINE(37) HYDROXYLASE"/>
    <property type="match status" value="1"/>
</dbReference>
<dbReference type="SUPFAM" id="SSF47240">
    <property type="entry name" value="Ferritin-like"/>
    <property type="match status" value="1"/>
</dbReference>
<dbReference type="CDD" id="cd07910">
    <property type="entry name" value="MiaE"/>
    <property type="match status" value="1"/>
</dbReference>
<dbReference type="InterPro" id="IPR010386">
    <property type="entry name" value="tRNA-Hydrxlase_MiaE"/>
</dbReference>
<dbReference type="InterPro" id="IPR009078">
    <property type="entry name" value="Ferritin-like_SF"/>
</dbReference>
<dbReference type="Pfam" id="PF06175">
    <property type="entry name" value="MiaE"/>
    <property type="match status" value="1"/>
</dbReference>